<dbReference type="Proteomes" id="UP000289738">
    <property type="component" value="Chromosome A02"/>
</dbReference>
<dbReference type="PANTHER" id="PTHR31669:SF283">
    <property type="entry name" value="PROTEIN FAR1-RELATED SEQUENCE"/>
    <property type="match status" value="1"/>
</dbReference>
<dbReference type="GO" id="GO:0005634">
    <property type="term" value="C:nucleus"/>
    <property type="evidence" value="ECO:0007669"/>
    <property type="project" value="UniProtKB-SubCell"/>
</dbReference>
<dbReference type="STRING" id="3818.A0A445EA76"/>
<keyword evidence="1" id="KW-0863">Zinc-finger</keyword>
<gene>
    <name evidence="4" type="ORF">Ahy_A02g006638</name>
</gene>
<keyword evidence="5" id="KW-1185">Reference proteome</keyword>
<dbReference type="PANTHER" id="PTHR31669">
    <property type="entry name" value="PROTEIN FAR1-RELATED SEQUENCE 10-RELATED"/>
    <property type="match status" value="1"/>
</dbReference>
<reference evidence="4 5" key="1">
    <citation type="submission" date="2019-01" db="EMBL/GenBank/DDBJ databases">
        <title>Sequencing of cultivated peanut Arachis hypogaea provides insights into genome evolution and oil improvement.</title>
        <authorList>
            <person name="Chen X."/>
        </authorList>
    </citation>
    <scope>NUCLEOTIDE SEQUENCE [LARGE SCALE GENOMIC DNA]</scope>
    <source>
        <strain evidence="5">cv. Fuhuasheng</strain>
        <tissue evidence="4">Leaves</tissue>
    </source>
</reference>
<dbReference type="GO" id="GO:0008270">
    <property type="term" value="F:zinc ion binding"/>
    <property type="evidence" value="ECO:0007669"/>
    <property type="project" value="UniProtKB-UniRule"/>
</dbReference>
<keyword evidence="1" id="KW-0862">Zinc</keyword>
<evidence type="ECO:0000256" key="2">
    <source>
        <dbReference type="SAM" id="MobiDB-lite"/>
    </source>
</evidence>
<dbReference type="InterPro" id="IPR031052">
    <property type="entry name" value="FHY3/FAR1"/>
</dbReference>
<feature type="region of interest" description="Disordered" evidence="2">
    <location>
        <begin position="1"/>
        <end position="20"/>
    </location>
</feature>
<sequence length="416" mass="49038">MNDSSLNQLNESNLDYSSESNQVDESRCVVDEQFVSKVGMTFKTLEETEKFYKDYSKLAVLNQSHPYCPDRAEMLKQHRELSIFVRRTFENKEARIRPIDHSIKNAFWADARSRIAYEYFEDVVSFDTTYNTNRYNLIFGSFVGMNHHSQSILLGCALMKNKDIQSFKWFFKYWLRCMGEKRHLAKIGMIFSRSMVLEAISSFQFITCNSSLIQFVKQYDNCLGSREQREREFDAADFHIVMLCATKSPIEAQFQHVYTHEKFRKVQAQFIRKVLNSTFNKFVVTYNTISREVKCQCLLFESKDILCHHSLKHKEETHTYQEQPRQASIGAEKQEIRRFGILVAQYLRICVRNEELSEILHQTFDNVIIEMQEYQAKSKVKSSLSHEDTTLSDVNDLQSPHVLKQEDVPRIDWDQI</sequence>
<feature type="domain" description="MULE transposase" evidence="3">
    <location>
        <begin position="123"/>
        <end position="182"/>
    </location>
</feature>
<dbReference type="GO" id="GO:0006355">
    <property type="term" value="P:regulation of DNA-templated transcription"/>
    <property type="evidence" value="ECO:0007669"/>
    <property type="project" value="UniProtKB-UniRule"/>
</dbReference>
<proteinExistence type="inferred from homology"/>
<name>A0A445EA76_ARAHY</name>
<comment type="function">
    <text evidence="1">Putative transcription activator involved in regulating light control of development.</text>
</comment>
<accession>A0A445EA76</accession>
<comment type="similarity">
    <text evidence="1">Belongs to the FHY3/FAR1 family.</text>
</comment>
<keyword evidence="1" id="KW-0479">Metal-binding</keyword>
<dbReference type="Pfam" id="PF10551">
    <property type="entry name" value="MULE"/>
    <property type="match status" value="1"/>
</dbReference>
<dbReference type="InterPro" id="IPR018289">
    <property type="entry name" value="MULE_transposase_dom"/>
</dbReference>
<protein>
    <recommendedName>
        <fullName evidence="1">Protein FAR1-RELATED SEQUENCE</fullName>
    </recommendedName>
</protein>
<dbReference type="AlphaFoldDB" id="A0A445EA76"/>
<dbReference type="EMBL" id="SDMP01000002">
    <property type="protein sequence ID" value="RYR72424.1"/>
    <property type="molecule type" value="Genomic_DNA"/>
</dbReference>
<evidence type="ECO:0000313" key="4">
    <source>
        <dbReference type="EMBL" id="RYR72424.1"/>
    </source>
</evidence>
<evidence type="ECO:0000259" key="3">
    <source>
        <dbReference type="Pfam" id="PF10551"/>
    </source>
</evidence>
<evidence type="ECO:0000313" key="5">
    <source>
        <dbReference type="Proteomes" id="UP000289738"/>
    </source>
</evidence>
<keyword evidence="1" id="KW-0539">Nucleus</keyword>
<comment type="caution">
    <text evidence="4">The sequence shown here is derived from an EMBL/GenBank/DDBJ whole genome shotgun (WGS) entry which is preliminary data.</text>
</comment>
<organism evidence="4 5">
    <name type="scientific">Arachis hypogaea</name>
    <name type="common">Peanut</name>
    <dbReference type="NCBI Taxonomy" id="3818"/>
    <lineage>
        <taxon>Eukaryota</taxon>
        <taxon>Viridiplantae</taxon>
        <taxon>Streptophyta</taxon>
        <taxon>Embryophyta</taxon>
        <taxon>Tracheophyta</taxon>
        <taxon>Spermatophyta</taxon>
        <taxon>Magnoliopsida</taxon>
        <taxon>eudicotyledons</taxon>
        <taxon>Gunneridae</taxon>
        <taxon>Pentapetalae</taxon>
        <taxon>rosids</taxon>
        <taxon>fabids</taxon>
        <taxon>Fabales</taxon>
        <taxon>Fabaceae</taxon>
        <taxon>Papilionoideae</taxon>
        <taxon>50 kb inversion clade</taxon>
        <taxon>dalbergioids sensu lato</taxon>
        <taxon>Dalbergieae</taxon>
        <taxon>Pterocarpus clade</taxon>
        <taxon>Arachis</taxon>
    </lineage>
</organism>
<comment type="subcellular location">
    <subcellularLocation>
        <location evidence="1">Nucleus</location>
    </subcellularLocation>
</comment>
<evidence type="ECO:0000256" key="1">
    <source>
        <dbReference type="RuleBase" id="RU367018"/>
    </source>
</evidence>